<keyword evidence="1" id="KW-1133">Transmembrane helix</keyword>
<name>A0A081LAD4_9BACI</name>
<organism evidence="2 3">
    <name type="scientific">Bacillus zhangzhouensis</name>
    <dbReference type="NCBI Taxonomy" id="1178540"/>
    <lineage>
        <taxon>Bacteria</taxon>
        <taxon>Bacillati</taxon>
        <taxon>Bacillota</taxon>
        <taxon>Bacilli</taxon>
        <taxon>Bacillales</taxon>
        <taxon>Bacillaceae</taxon>
        <taxon>Bacillus</taxon>
    </lineage>
</organism>
<dbReference type="InterPro" id="IPR035324">
    <property type="entry name" value="DUF5381"/>
</dbReference>
<accession>A0A081LAD4</accession>
<dbReference type="OrthoDB" id="2905500at2"/>
<reference evidence="2 3" key="1">
    <citation type="submission" date="2012-09" db="EMBL/GenBank/DDBJ databases">
        <title>Genome Sequence of Bacillus sp. DW5-4.</title>
        <authorList>
            <person name="Lai Q."/>
            <person name="Liu Y."/>
            <person name="Shao Z."/>
        </authorList>
    </citation>
    <scope>NUCLEOTIDE SEQUENCE [LARGE SCALE GENOMIC DNA]</scope>
    <source>
        <strain evidence="2 3">DW5-4</strain>
    </source>
</reference>
<dbReference type="EMBL" id="JOTP01000011">
    <property type="protein sequence ID" value="KEP26210.1"/>
    <property type="molecule type" value="Genomic_DNA"/>
</dbReference>
<keyword evidence="1" id="KW-0472">Membrane</keyword>
<sequence length="175" mass="20314">MNPSEVIEVRSRPFLRVWAFLATGGFGIIGIWLFSEALTFESNYTLFLFLGGLLGIVYGWISFLMILPAFTKRGNVIFRIQRGENGAILHREHTIPFQDIQSIDMRRHRYSIGGFLFMDVLIRKIDGKLVKIPAYSILDEEVFEQTVKQDIYPYLNRAAQENWRQQHGQGEEQID</sequence>
<evidence type="ECO:0000313" key="2">
    <source>
        <dbReference type="EMBL" id="KEP26210.1"/>
    </source>
</evidence>
<proteinExistence type="predicted"/>
<keyword evidence="1" id="KW-0812">Transmembrane</keyword>
<dbReference type="eggNOG" id="ENOG5032BMJ">
    <property type="taxonomic scope" value="Bacteria"/>
</dbReference>
<dbReference type="RefSeq" id="WP_034321790.1">
    <property type="nucleotide sequence ID" value="NZ_JBCMYH010000005.1"/>
</dbReference>
<dbReference type="Pfam" id="PF17353">
    <property type="entry name" value="DUF5381"/>
    <property type="match status" value="1"/>
</dbReference>
<feature type="transmembrane region" description="Helical" evidence="1">
    <location>
        <begin position="46"/>
        <end position="70"/>
    </location>
</feature>
<keyword evidence="3" id="KW-1185">Reference proteome</keyword>
<gene>
    <name evidence="2" type="ORF">BA70_02815</name>
</gene>
<evidence type="ECO:0000256" key="1">
    <source>
        <dbReference type="SAM" id="Phobius"/>
    </source>
</evidence>
<comment type="caution">
    <text evidence="2">The sequence shown here is derived from an EMBL/GenBank/DDBJ whole genome shotgun (WGS) entry which is preliminary data.</text>
</comment>
<evidence type="ECO:0000313" key="3">
    <source>
        <dbReference type="Proteomes" id="UP000028091"/>
    </source>
</evidence>
<dbReference type="Proteomes" id="UP000028091">
    <property type="component" value="Unassembled WGS sequence"/>
</dbReference>
<feature type="transmembrane region" description="Helical" evidence="1">
    <location>
        <begin position="14"/>
        <end position="34"/>
    </location>
</feature>
<dbReference type="AlphaFoldDB" id="A0A081LAD4"/>
<protein>
    <submittedName>
        <fullName evidence="2">Membrane protein</fullName>
    </submittedName>
</protein>